<dbReference type="PRINTS" id="PR00344">
    <property type="entry name" value="BCTRLSENSOR"/>
</dbReference>
<dbReference type="OrthoDB" id="9776552at2"/>
<dbReference type="InterPro" id="IPR003594">
    <property type="entry name" value="HATPase_dom"/>
</dbReference>
<dbReference type="InterPro" id="IPR050640">
    <property type="entry name" value="Bact_2-comp_sensor_kinase"/>
</dbReference>
<keyword evidence="11" id="KW-1185">Reference proteome</keyword>
<gene>
    <name evidence="10" type="ORF">SAMN05421736_109156</name>
</gene>
<dbReference type="SMART" id="SM00387">
    <property type="entry name" value="HATPase_c"/>
    <property type="match status" value="1"/>
</dbReference>
<dbReference type="GO" id="GO:0016020">
    <property type="term" value="C:membrane"/>
    <property type="evidence" value="ECO:0007669"/>
    <property type="project" value="InterPro"/>
</dbReference>
<dbReference type="GO" id="GO:0000155">
    <property type="term" value="F:phosphorelay sensor kinase activity"/>
    <property type="evidence" value="ECO:0007669"/>
    <property type="project" value="InterPro"/>
</dbReference>
<evidence type="ECO:0000256" key="8">
    <source>
        <dbReference type="SAM" id="Phobius"/>
    </source>
</evidence>
<dbReference type="EC" id="2.7.13.3" evidence="2"/>
<feature type="domain" description="Histidine kinase" evidence="9">
    <location>
        <begin position="483"/>
        <end position="586"/>
    </location>
</feature>
<dbReference type="InterPro" id="IPR036890">
    <property type="entry name" value="HATPase_C_sf"/>
</dbReference>
<keyword evidence="8" id="KW-0812">Transmembrane</keyword>
<dbReference type="Gene3D" id="3.30.565.10">
    <property type="entry name" value="Histidine kinase-like ATPase, C-terminal domain"/>
    <property type="match status" value="1"/>
</dbReference>
<dbReference type="AlphaFoldDB" id="A0A1H3S067"/>
<feature type="transmembrane region" description="Helical" evidence="8">
    <location>
        <begin position="20"/>
        <end position="41"/>
    </location>
</feature>
<dbReference type="PANTHER" id="PTHR34220:SF7">
    <property type="entry name" value="SENSOR HISTIDINE KINASE YPDA"/>
    <property type="match status" value="1"/>
</dbReference>
<dbReference type="Pfam" id="PF06580">
    <property type="entry name" value="His_kinase"/>
    <property type="match status" value="1"/>
</dbReference>
<keyword evidence="8" id="KW-0472">Membrane</keyword>
<evidence type="ECO:0000256" key="4">
    <source>
        <dbReference type="ARBA" id="ARBA00022741"/>
    </source>
</evidence>
<keyword evidence="6" id="KW-0067">ATP-binding</keyword>
<keyword evidence="8" id="KW-1133">Transmembrane helix</keyword>
<dbReference type="PANTHER" id="PTHR34220">
    <property type="entry name" value="SENSOR HISTIDINE KINASE YPDA"/>
    <property type="match status" value="1"/>
</dbReference>
<dbReference type="InterPro" id="IPR004358">
    <property type="entry name" value="Sig_transdc_His_kin-like_C"/>
</dbReference>
<dbReference type="CDD" id="cd06225">
    <property type="entry name" value="HAMP"/>
    <property type="match status" value="1"/>
</dbReference>
<evidence type="ECO:0000256" key="2">
    <source>
        <dbReference type="ARBA" id="ARBA00012438"/>
    </source>
</evidence>
<dbReference type="Pfam" id="PF02518">
    <property type="entry name" value="HATPase_c"/>
    <property type="match status" value="1"/>
</dbReference>
<dbReference type="InterPro" id="IPR010559">
    <property type="entry name" value="Sig_transdc_His_kin_internal"/>
</dbReference>
<dbReference type="InterPro" id="IPR005467">
    <property type="entry name" value="His_kinase_dom"/>
</dbReference>
<name>A0A1H3S067_9BACI</name>
<comment type="catalytic activity">
    <reaction evidence="1">
        <text>ATP + protein L-histidine = ADP + protein N-phospho-L-histidine.</text>
        <dbReference type="EC" id="2.7.13.3"/>
    </reaction>
</comment>
<dbReference type="Gene3D" id="6.10.340.10">
    <property type="match status" value="1"/>
</dbReference>
<reference evidence="11" key="1">
    <citation type="submission" date="2016-10" db="EMBL/GenBank/DDBJ databases">
        <authorList>
            <person name="Varghese N."/>
            <person name="Submissions S."/>
        </authorList>
    </citation>
    <scope>NUCLEOTIDE SEQUENCE [LARGE SCALE GENOMIC DNA]</scope>
    <source>
        <strain evidence="11">SP</strain>
    </source>
</reference>
<evidence type="ECO:0000256" key="6">
    <source>
        <dbReference type="ARBA" id="ARBA00022840"/>
    </source>
</evidence>
<evidence type="ECO:0000259" key="9">
    <source>
        <dbReference type="PROSITE" id="PS50109"/>
    </source>
</evidence>
<dbReference type="SUPFAM" id="SSF55874">
    <property type="entry name" value="ATPase domain of HSP90 chaperone/DNA topoisomerase II/histidine kinase"/>
    <property type="match status" value="1"/>
</dbReference>
<keyword evidence="4" id="KW-0547">Nucleotide-binding</keyword>
<dbReference type="Proteomes" id="UP000198935">
    <property type="component" value="Unassembled WGS sequence"/>
</dbReference>
<accession>A0A1H3S067</accession>
<dbReference type="PROSITE" id="PS50109">
    <property type="entry name" value="HIS_KIN"/>
    <property type="match status" value="1"/>
</dbReference>
<dbReference type="GO" id="GO:0005524">
    <property type="term" value="F:ATP binding"/>
    <property type="evidence" value="ECO:0007669"/>
    <property type="project" value="UniProtKB-KW"/>
</dbReference>
<evidence type="ECO:0000313" key="10">
    <source>
        <dbReference type="EMBL" id="SDZ31376.1"/>
    </source>
</evidence>
<keyword evidence="7" id="KW-0902">Two-component regulatory system</keyword>
<organism evidence="10 11">
    <name type="scientific">Evansella caseinilytica</name>
    <dbReference type="NCBI Taxonomy" id="1503961"/>
    <lineage>
        <taxon>Bacteria</taxon>
        <taxon>Bacillati</taxon>
        <taxon>Bacillota</taxon>
        <taxon>Bacilli</taxon>
        <taxon>Bacillales</taxon>
        <taxon>Bacillaceae</taxon>
        <taxon>Evansella</taxon>
    </lineage>
</organism>
<feature type="transmembrane region" description="Helical" evidence="8">
    <location>
        <begin position="298"/>
        <end position="319"/>
    </location>
</feature>
<proteinExistence type="predicted"/>
<dbReference type="EMBL" id="FNPI01000009">
    <property type="protein sequence ID" value="SDZ31376.1"/>
    <property type="molecule type" value="Genomic_DNA"/>
</dbReference>
<dbReference type="STRING" id="1503961.SAMN05421736_109156"/>
<protein>
    <recommendedName>
        <fullName evidence="2">histidine kinase</fullName>
        <ecNumber evidence="2">2.7.13.3</ecNumber>
    </recommendedName>
</protein>
<evidence type="ECO:0000256" key="3">
    <source>
        <dbReference type="ARBA" id="ARBA00022679"/>
    </source>
</evidence>
<evidence type="ECO:0000256" key="7">
    <source>
        <dbReference type="ARBA" id="ARBA00023012"/>
    </source>
</evidence>
<keyword evidence="3" id="KW-0808">Transferase</keyword>
<evidence type="ECO:0000313" key="11">
    <source>
        <dbReference type="Proteomes" id="UP000198935"/>
    </source>
</evidence>
<sequence>MIKKIVTFYSNLRIKYKMFLLISFVLVLFSIGGVSILQYAFHVYNDEIYRQSAQSLSISSTSIENEIKNMERLSYSVATDMYVHTYLTLLKNSESAYERYVIGDDLRKRLLVLGALDKYVDSLQIYDLQDKEYASGNRIVLFDKERLQSIKDQTVTEQGGLLRVYPIEADAAMIVARDVRSYATLSLERLGTAVVRFSLDEIVSNFSNSLDDKNAQLVIFNDDNQQIYPQDSESASLSAEFFKEGMEEMNGYQLVKADGERFFVTYSKANHTNWTYMIITPYSSLFQAITFAKRAVTIIYAVMFLFIIFLAMRFIGGVTSPIESLNRKMEQVQSGELKDFGDYAEDVPFSLDEAGQMHHNFKRMMEQIDYLISENYKKQLVIKDAEFKTLQAQVNPHFLYNTLESINWAAKVGGHRQISSMAESLGYILRSSINMKEALIPLEEELRIVNNYITIQAYRFEERLAFSVDIPPEILANKVPKFILQPLVENAIHYGLQQKLGTCTITVTGKAAGSQLVITVTDDGPGMEGNFVRKLTEGEYQSRGTGIGIKNIHERVKILFGEQYGLRVESERNKGTKVQITLPYEGGNDNVQGAVGR</sequence>
<evidence type="ECO:0000256" key="1">
    <source>
        <dbReference type="ARBA" id="ARBA00000085"/>
    </source>
</evidence>
<keyword evidence="5 10" id="KW-0418">Kinase</keyword>
<evidence type="ECO:0000256" key="5">
    <source>
        <dbReference type="ARBA" id="ARBA00022777"/>
    </source>
</evidence>